<sequence>MSSLNTSVNGPSITSSYNKVINSAPASAGAASSPTYGQWALFTVQAPLVSAFQHDSGGKESVLKVQTTGEGELLDLIEEFSDGRIQFAFLKIKDPNTTLPKNVLISWCGEGVPERTKGYFNSHRTSVSKILHGYHVEITARSDRDLTPESITQKVADASGSKYSGGGSIPTSSGPPPPVSSKPVFTPTRVGGGSSGFNPLGSRSRVPATGENTDGDGWGADAPPITRSQLEKVAPAYKPTKVNLAELTSQKEPSRYTPPQPQSNNDSGDVVKGDYQPIGKVDIAALRRQAQGSGAKDDRPTIVKGAYEPVGKVDIAAIRARAQNAPTPPSMSPTATGEDERPKSLADRSAAFSTSERIQTLPKPKVANKFGGGSTFTGTRAPAPGGYDGKPAPAAPVGIASRTFADEGGKTPAQIWAEKKARQGGSGGGAASMQPQISGGGMQPIGAQQSGGGWKSGYTGKSWGAVQTTQTGKSTGSNLSEQGTGQDQEQEEPASPAGGVGAIRDRFANAPPPMDMSSKPIGGRGVPMPGLPTRPSADQIPAEHHVDIPSPPRQPRSPTPPESPELRPSSPIRIAMPVSRTKEPEPIEPAQEELSHAPLPTRSLAQAAETNPDYEDEDQGRGASEAVTKSTFGTGAEAAPANTGGKRALIQYDYEKAEDNELELHEGGYVTNIEMVDEDWWHGENERGETGLFPSNYVELIEDDEPAAPAQPARAQVAPAPPAAAPAASNGNTATAQYDYEAAEDNELSFPEGATIENVQFPDDDWWSGEYRGKEGLFPANYVTLDE</sequence>
<feature type="compositionally biased region" description="Gly residues" evidence="3">
    <location>
        <begin position="438"/>
        <end position="455"/>
    </location>
</feature>
<evidence type="ECO:0000259" key="4">
    <source>
        <dbReference type="PROSITE" id="PS50002"/>
    </source>
</evidence>
<feature type="region of interest" description="Disordered" evidence="3">
    <location>
        <begin position="702"/>
        <end position="742"/>
    </location>
</feature>
<dbReference type="AlphaFoldDB" id="A0A4Z1P5R2"/>
<dbReference type="GO" id="GO:0005884">
    <property type="term" value="C:actin filament"/>
    <property type="evidence" value="ECO:0007669"/>
    <property type="project" value="TreeGrafter"/>
</dbReference>
<dbReference type="PRINTS" id="PR00452">
    <property type="entry name" value="SH3DOMAIN"/>
</dbReference>
<evidence type="ECO:0000256" key="2">
    <source>
        <dbReference type="PROSITE-ProRule" id="PRU00192"/>
    </source>
</evidence>
<dbReference type="PANTHER" id="PTHR10829">
    <property type="entry name" value="CORTACTIN AND DREBRIN"/>
    <property type="match status" value="1"/>
</dbReference>
<proteinExistence type="predicted"/>
<feature type="domain" description="SH3" evidence="4">
    <location>
        <begin position="729"/>
        <end position="787"/>
    </location>
</feature>
<evidence type="ECO:0000259" key="5">
    <source>
        <dbReference type="PROSITE" id="PS51263"/>
    </source>
</evidence>
<dbReference type="GO" id="GO:0051015">
    <property type="term" value="F:actin filament binding"/>
    <property type="evidence" value="ECO:0007669"/>
    <property type="project" value="TreeGrafter"/>
</dbReference>
<dbReference type="InterPro" id="IPR035719">
    <property type="entry name" value="Abp1_fungi_SH3_C1"/>
</dbReference>
<dbReference type="CDD" id="cd11961">
    <property type="entry name" value="SH3_Abp1_fungi_C2"/>
    <property type="match status" value="1"/>
</dbReference>
<protein>
    <recommendedName>
        <fullName evidence="8">Actin binding protein</fullName>
    </recommendedName>
</protein>
<feature type="region of interest" description="Disordered" evidence="3">
    <location>
        <begin position="245"/>
        <end position="274"/>
    </location>
</feature>
<evidence type="ECO:0008006" key="8">
    <source>
        <dbReference type="Google" id="ProtNLM"/>
    </source>
</evidence>
<dbReference type="InterPro" id="IPR001452">
    <property type="entry name" value="SH3_domain"/>
</dbReference>
<evidence type="ECO:0000313" key="7">
    <source>
        <dbReference type="Proteomes" id="UP000298493"/>
    </source>
</evidence>
<dbReference type="SUPFAM" id="SSF55753">
    <property type="entry name" value="Actin depolymerizing proteins"/>
    <property type="match status" value="1"/>
</dbReference>
<dbReference type="FunFam" id="2.30.30.40:FF:000273">
    <property type="entry name" value="Actin binding protein"/>
    <property type="match status" value="1"/>
</dbReference>
<dbReference type="Pfam" id="PF00241">
    <property type="entry name" value="Cofilin_ADF"/>
    <property type="match status" value="1"/>
</dbReference>
<comment type="caution">
    <text evidence="6">The sequence shown here is derived from an EMBL/GenBank/DDBJ whole genome shotgun (WGS) entry which is preliminary data.</text>
</comment>
<dbReference type="PROSITE" id="PS51263">
    <property type="entry name" value="ADF_H"/>
    <property type="match status" value="1"/>
</dbReference>
<dbReference type="Pfam" id="PF14604">
    <property type="entry name" value="SH3_9"/>
    <property type="match status" value="1"/>
</dbReference>
<dbReference type="GO" id="GO:0030864">
    <property type="term" value="C:cortical actin cytoskeleton"/>
    <property type="evidence" value="ECO:0007669"/>
    <property type="project" value="TreeGrafter"/>
</dbReference>
<feature type="compositionally biased region" description="Low complexity" evidence="3">
    <location>
        <begin position="707"/>
        <end position="718"/>
    </location>
</feature>
<dbReference type="SMART" id="SM00102">
    <property type="entry name" value="ADF"/>
    <property type="match status" value="1"/>
</dbReference>
<dbReference type="InterPro" id="IPR002108">
    <property type="entry name" value="ADF-H"/>
</dbReference>
<keyword evidence="7" id="KW-1185">Reference proteome</keyword>
<feature type="region of interest" description="Disordered" evidence="3">
    <location>
        <begin position="321"/>
        <end position="641"/>
    </location>
</feature>
<reference evidence="6 7" key="1">
    <citation type="submission" date="2019-04" db="EMBL/GenBank/DDBJ databases">
        <title>High contiguity whole genome sequence and gene annotation resource for two Venturia nashicola isolates.</title>
        <authorList>
            <person name="Prokchorchik M."/>
            <person name="Won K."/>
            <person name="Lee Y."/>
            <person name="Choi E.D."/>
            <person name="Segonzac C."/>
            <person name="Sohn K.H."/>
        </authorList>
    </citation>
    <scope>NUCLEOTIDE SEQUENCE [LARGE SCALE GENOMIC DNA]</scope>
    <source>
        <strain evidence="6 7">PRI2</strain>
    </source>
</reference>
<name>A0A4Z1P5R2_9PEZI</name>
<dbReference type="InterPro" id="IPR036028">
    <property type="entry name" value="SH3-like_dom_sf"/>
</dbReference>
<dbReference type="PRINTS" id="PR00499">
    <property type="entry name" value="P67PHOX"/>
</dbReference>
<feature type="region of interest" description="Disordered" evidence="3">
    <location>
        <begin position="155"/>
        <end position="224"/>
    </location>
</feature>
<dbReference type="Gene3D" id="2.30.30.40">
    <property type="entry name" value="SH3 Domains"/>
    <property type="match status" value="2"/>
</dbReference>
<feature type="domain" description="SH3" evidence="4">
    <location>
        <begin position="643"/>
        <end position="703"/>
    </location>
</feature>
<keyword evidence="1 2" id="KW-0728">SH3 domain</keyword>
<dbReference type="STRING" id="86259.A0A4Z1P5R2"/>
<dbReference type="CDD" id="cd11962">
    <property type="entry name" value="SH3_Abp1_fungi_C1"/>
    <property type="match status" value="1"/>
</dbReference>
<evidence type="ECO:0000313" key="6">
    <source>
        <dbReference type="EMBL" id="TID17166.1"/>
    </source>
</evidence>
<dbReference type="GO" id="GO:0030427">
    <property type="term" value="C:site of polarized growth"/>
    <property type="evidence" value="ECO:0007669"/>
    <property type="project" value="TreeGrafter"/>
</dbReference>
<dbReference type="InterPro" id="IPR035718">
    <property type="entry name" value="Abp1_fungi_SH3_C2"/>
</dbReference>
<feature type="compositionally biased region" description="Pro residues" evidence="3">
    <location>
        <begin position="549"/>
        <end position="563"/>
    </location>
</feature>
<dbReference type="Proteomes" id="UP000298493">
    <property type="component" value="Unassembled WGS sequence"/>
</dbReference>
<feature type="domain" description="ADF-H" evidence="5">
    <location>
        <begin position="5"/>
        <end position="156"/>
    </location>
</feature>
<dbReference type="PANTHER" id="PTHR10829:SF25">
    <property type="entry name" value="DREBRIN-LIKE PROTEIN"/>
    <property type="match status" value="1"/>
</dbReference>
<dbReference type="SMART" id="SM00326">
    <property type="entry name" value="SH3"/>
    <property type="match status" value="2"/>
</dbReference>
<evidence type="ECO:0000256" key="3">
    <source>
        <dbReference type="SAM" id="MobiDB-lite"/>
    </source>
</evidence>
<feature type="compositionally biased region" description="Polar residues" evidence="3">
    <location>
        <begin position="465"/>
        <end position="480"/>
    </location>
</feature>
<dbReference type="GO" id="GO:0030833">
    <property type="term" value="P:regulation of actin filament polymerization"/>
    <property type="evidence" value="ECO:0007669"/>
    <property type="project" value="TreeGrafter"/>
</dbReference>
<dbReference type="Gene3D" id="3.40.20.10">
    <property type="entry name" value="Severin"/>
    <property type="match status" value="1"/>
</dbReference>
<dbReference type="Pfam" id="PF00018">
    <property type="entry name" value="SH3_1"/>
    <property type="match status" value="1"/>
</dbReference>
<dbReference type="SUPFAM" id="SSF50044">
    <property type="entry name" value="SH3-domain"/>
    <property type="match status" value="2"/>
</dbReference>
<gene>
    <name evidence="6" type="ORF">E6O75_ATG09932</name>
</gene>
<dbReference type="EMBL" id="SNSC02000017">
    <property type="protein sequence ID" value="TID17166.1"/>
    <property type="molecule type" value="Genomic_DNA"/>
</dbReference>
<organism evidence="6 7">
    <name type="scientific">Venturia nashicola</name>
    <dbReference type="NCBI Taxonomy" id="86259"/>
    <lineage>
        <taxon>Eukaryota</taxon>
        <taxon>Fungi</taxon>
        <taxon>Dikarya</taxon>
        <taxon>Ascomycota</taxon>
        <taxon>Pezizomycotina</taxon>
        <taxon>Dothideomycetes</taxon>
        <taxon>Pleosporomycetidae</taxon>
        <taxon>Venturiales</taxon>
        <taxon>Venturiaceae</taxon>
        <taxon>Venturia</taxon>
    </lineage>
</organism>
<dbReference type="FunFam" id="2.30.30.40:FF:000242">
    <property type="entry name" value="Actin binding protein"/>
    <property type="match status" value="1"/>
</dbReference>
<evidence type="ECO:0000256" key="1">
    <source>
        <dbReference type="ARBA" id="ARBA00022443"/>
    </source>
</evidence>
<accession>A0A4Z1P5R2</accession>
<dbReference type="CDD" id="cd11281">
    <property type="entry name" value="ADF_drebrin_like"/>
    <property type="match status" value="1"/>
</dbReference>
<dbReference type="OrthoDB" id="5971719at2759"/>
<dbReference type="FunFam" id="3.40.20.10:FF:000045">
    <property type="entry name" value="Actin binding protein, putative"/>
    <property type="match status" value="1"/>
</dbReference>
<dbReference type="PROSITE" id="PS50002">
    <property type="entry name" value="SH3"/>
    <property type="match status" value="2"/>
</dbReference>
<dbReference type="InterPro" id="IPR029006">
    <property type="entry name" value="ADF-H/Gelsolin-like_dom_sf"/>
</dbReference>